<comment type="caution">
    <text evidence="8">The sequence shown here is derived from an EMBL/GenBank/DDBJ whole genome shotgun (WGS) entry which is preliminary data.</text>
</comment>
<dbReference type="AlphaFoldDB" id="A0A426XML6"/>
<dbReference type="Proteomes" id="UP000287651">
    <property type="component" value="Unassembled WGS sequence"/>
</dbReference>
<accession>A0A426XML6</accession>
<dbReference type="Gene3D" id="2.40.330.10">
    <property type="entry name" value="DNA-binding pseudobarrel domain"/>
    <property type="match status" value="1"/>
</dbReference>
<feature type="region of interest" description="Disordered" evidence="6">
    <location>
        <begin position="1"/>
        <end position="39"/>
    </location>
</feature>
<evidence type="ECO:0000256" key="6">
    <source>
        <dbReference type="SAM" id="MobiDB-lite"/>
    </source>
</evidence>
<evidence type="ECO:0000256" key="4">
    <source>
        <dbReference type="ARBA" id="ARBA00023163"/>
    </source>
</evidence>
<feature type="compositionally biased region" description="Basic and acidic residues" evidence="6">
    <location>
        <begin position="10"/>
        <end position="19"/>
    </location>
</feature>
<feature type="domain" description="TF-B3" evidence="7">
    <location>
        <begin position="103"/>
        <end position="186"/>
    </location>
</feature>
<dbReference type="InterPro" id="IPR003340">
    <property type="entry name" value="B3_DNA-bd"/>
</dbReference>
<dbReference type="PANTHER" id="PTHR31391:SF4">
    <property type="entry name" value="B3 DOMAIN-CONTAINING PROTEIN OS03G0184500"/>
    <property type="match status" value="1"/>
</dbReference>
<gene>
    <name evidence="8" type="ORF">B296_00043703</name>
</gene>
<dbReference type="SMART" id="SM01019">
    <property type="entry name" value="B3"/>
    <property type="match status" value="1"/>
</dbReference>
<dbReference type="InterPro" id="IPR015300">
    <property type="entry name" value="DNA-bd_pseudobarrel_sf"/>
</dbReference>
<comment type="subcellular location">
    <subcellularLocation>
        <location evidence="1">Nucleus</location>
    </subcellularLocation>
</comment>
<dbReference type="GO" id="GO:0005634">
    <property type="term" value="C:nucleus"/>
    <property type="evidence" value="ECO:0007669"/>
    <property type="project" value="UniProtKB-SubCell"/>
</dbReference>
<evidence type="ECO:0000313" key="8">
    <source>
        <dbReference type="EMBL" id="RRT40680.1"/>
    </source>
</evidence>
<dbReference type="Pfam" id="PF02362">
    <property type="entry name" value="B3"/>
    <property type="match status" value="1"/>
</dbReference>
<keyword evidence="2" id="KW-0805">Transcription regulation</keyword>
<keyword evidence="4" id="KW-0804">Transcription</keyword>
<proteinExistence type="predicted"/>
<evidence type="ECO:0000256" key="2">
    <source>
        <dbReference type="ARBA" id="ARBA00023015"/>
    </source>
</evidence>
<protein>
    <recommendedName>
        <fullName evidence="7">TF-B3 domain-containing protein</fullName>
    </recommendedName>
</protein>
<dbReference type="CDD" id="cd10017">
    <property type="entry name" value="B3_DNA"/>
    <property type="match status" value="1"/>
</dbReference>
<keyword evidence="5" id="KW-0539">Nucleus</keyword>
<organism evidence="8 9">
    <name type="scientific">Ensete ventricosum</name>
    <name type="common">Abyssinian banana</name>
    <name type="synonym">Musa ensete</name>
    <dbReference type="NCBI Taxonomy" id="4639"/>
    <lineage>
        <taxon>Eukaryota</taxon>
        <taxon>Viridiplantae</taxon>
        <taxon>Streptophyta</taxon>
        <taxon>Embryophyta</taxon>
        <taxon>Tracheophyta</taxon>
        <taxon>Spermatophyta</taxon>
        <taxon>Magnoliopsida</taxon>
        <taxon>Liliopsida</taxon>
        <taxon>Zingiberales</taxon>
        <taxon>Musaceae</taxon>
        <taxon>Ensete</taxon>
    </lineage>
</organism>
<keyword evidence="3" id="KW-0238">DNA-binding</keyword>
<sequence>RTVASPAAYEKGKVEDKMTKVRSCSSSTNPNPTRRPAAVEEKQTALSLARSMRTTHPSFIAELKQSNVSQGYVLVSSSFPRHCFKLIWRDDEAVVVCMQLVQVIPRGFVVENMPGCDQSVLLRLPGGGKTWEVSYIVHYKATKLGSGWRNFVVDNYLEKDDVCVFEIISAEKNHDFVLEVNIFRAVSPVIRFEDQVNARAKRLNGGGPAARRRLRSVTLATASRVRRDLPSVPLSSVMAMAYVPATTTTTTTTTGPLNKQDEAARPPVHQRKPRKKSAGHATKEVTLLPDPIASLPNHHKLRSDISTNTTPANLQPPSALSLLPAALARISS</sequence>
<feature type="compositionally biased region" description="Basic residues" evidence="6">
    <location>
        <begin position="268"/>
        <end position="278"/>
    </location>
</feature>
<evidence type="ECO:0000256" key="1">
    <source>
        <dbReference type="ARBA" id="ARBA00004123"/>
    </source>
</evidence>
<evidence type="ECO:0000256" key="3">
    <source>
        <dbReference type="ARBA" id="ARBA00023125"/>
    </source>
</evidence>
<reference evidence="8 9" key="1">
    <citation type="journal article" date="2014" name="Agronomy (Basel)">
        <title>A Draft Genome Sequence for Ensete ventricosum, the Drought-Tolerant Tree Against Hunger.</title>
        <authorList>
            <person name="Harrison J."/>
            <person name="Moore K.A."/>
            <person name="Paszkiewicz K."/>
            <person name="Jones T."/>
            <person name="Grant M."/>
            <person name="Ambacheew D."/>
            <person name="Muzemil S."/>
            <person name="Studholme D.J."/>
        </authorList>
    </citation>
    <scope>NUCLEOTIDE SEQUENCE [LARGE SCALE GENOMIC DNA]</scope>
</reference>
<name>A0A426XML6_ENSVE</name>
<feature type="compositionally biased region" description="Polar residues" evidence="6">
    <location>
        <begin position="22"/>
        <end position="32"/>
    </location>
</feature>
<dbReference type="EMBL" id="AMZH03019192">
    <property type="protein sequence ID" value="RRT40680.1"/>
    <property type="molecule type" value="Genomic_DNA"/>
</dbReference>
<evidence type="ECO:0000256" key="5">
    <source>
        <dbReference type="ARBA" id="ARBA00023242"/>
    </source>
</evidence>
<evidence type="ECO:0000313" key="9">
    <source>
        <dbReference type="Proteomes" id="UP000287651"/>
    </source>
</evidence>
<dbReference type="GO" id="GO:0003677">
    <property type="term" value="F:DNA binding"/>
    <property type="evidence" value="ECO:0007669"/>
    <property type="project" value="UniProtKB-KW"/>
</dbReference>
<dbReference type="PROSITE" id="PS50863">
    <property type="entry name" value="B3"/>
    <property type="match status" value="1"/>
</dbReference>
<dbReference type="PANTHER" id="PTHR31391">
    <property type="entry name" value="B3 DOMAIN-CONTAINING PROTEIN OS11G0197600-RELATED"/>
    <property type="match status" value="1"/>
</dbReference>
<evidence type="ECO:0000259" key="7">
    <source>
        <dbReference type="PROSITE" id="PS50863"/>
    </source>
</evidence>
<feature type="region of interest" description="Disordered" evidence="6">
    <location>
        <begin position="248"/>
        <end position="284"/>
    </location>
</feature>
<dbReference type="SUPFAM" id="SSF101936">
    <property type="entry name" value="DNA-binding pseudobarrel domain"/>
    <property type="match status" value="1"/>
</dbReference>
<dbReference type="InterPro" id="IPR044837">
    <property type="entry name" value="REM16-like"/>
</dbReference>
<feature type="non-terminal residue" evidence="8">
    <location>
        <position position="1"/>
    </location>
</feature>